<feature type="chain" id="PRO_5046399848" evidence="1">
    <location>
        <begin position="31"/>
        <end position="145"/>
    </location>
</feature>
<gene>
    <name evidence="2" type="ORF">ACFPZI_26555</name>
</gene>
<keyword evidence="1" id="KW-0732">Signal</keyword>
<dbReference type="RefSeq" id="WP_381367780.1">
    <property type="nucleotide sequence ID" value="NZ_JBHSOA010000061.1"/>
</dbReference>
<dbReference type="EMBL" id="JBHSOA010000061">
    <property type="protein sequence ID" value="MFC5855213.1"/>
    <property type="molecule type" value="Genomic_DNA"/>
</dbReference>
<protein>
    <submittedName>
        <fullName evidence="2">Uncharacterized protein</fullName>
    </submittedName>
</protein>
<keyword evidence="3" id="KW-1185">Reference proteome</keyword>
<accession>A0ABW1E4F8</accession>
<sequence length="145" mass="15777">MKFGLDKRRVGAVVGLAAATVLASSANAWANWQSYIVSWTDGNKSSSWDDESYTEVRFKNCFAQYSTNDKVVVKVQRYIAGVPYTSYGTHTFTNCFTGTNKVSAGEWTGLASGSYKFETTQVAQGNSCCLLNVGVVYVDTTKADS</sequence>
<proteinExistence type="predicted"/>
<comment type="caution">
    <text evidence="2">The sequence shown here is derived from an EMBL/GenBank/DDBJ whole genome shotgun (WGS) entry which is preliminary data.</text>
</comment>
<reference evidence="3" key="1">
    <citation type="journal article" date="2019" name="Int. J. Syst. Evol. Microbiol.">
        <title>The Global Catalogue of Microorganisms (GCM) 10K type strain sequencing project: providing services to taxonomists for standard genome sequencing and annotation.</title>
        <authorList>
            <consortium name="The Broad Institute Genomics Platform"/>
            <consortium name="The Broad Institute Genome Sequencing Center for Infectious Disease"/>
            <person name="Wu L."/>
            <person name="Ma J."/>
        </authorList>
    </citation>
    <scope>NUCLEOTIDE SEQUENCE [LARGE SCALE GENOMIC DNA]</scope>
    <source>
        <strain evidence="3">JCM 10411</strain>
    </source>
</reference>
<dbReference type="Proteomes" id="UP001596180">
    <property type="component" value="Unassembled WGS sequence"/>
</dbReference>
<evidence type="ECO:0000313" key="3">
    <source>
        <dbReference type="Proteomes" id="UP001596180"/>
    </source>
</evidence>
<organism evidence="2 3">
    <name type="scientific">Streptomyces chlorus</name>
    <dbReference type="NCBI Taxonomy" id="887452"/>
    <lineage>
        <taxon>Bacteria</taxon>
        <taxon>Bacillati</taxon>
        <taxon>Actinomycetota</taxon>
        <taxon>Actinomycetes</taxon>
        <taxon>Kitasatosporales</taxon>
        <taxon>Streptomycetaceae</taxon>
        <taxon>Streptomyces</taxon>
    </lineage>
</organism>
<evidence type="ECO:0000256" key="1">
    <source>
        <dbReference type="SAM" id="SignalP"/>
    </source>
</evidence>
<name>A0ABW1E4F8_9ACTN</name>
<feature type="signal peptide" evidence="1">
    <location>
        <begin position="1"/>
        <end position="30"/>
    </location>
</feature>
<evidence type="ECO:0000313" key="2">
    <source>
        <dbReference type="EMBL" id="MFC5855213.1"/>
    </source>
</evidence>